<evidence type="ECO:0000256" key="1">
    <source>
        <dbReference type="ARBA" id="ARBA00006270"/>
    </source>
</evidence>
<dbReference type="Gene3D" id="3.40.50.300">
    <property type="entry name" value="P-loop containing nucleotide triphosphate hydrolases"/>
    <property type="match status" value="1"/>
</dbReference>
<dbReference type="Pfam" id="PF00071">
    <property type="entry name" value="Ras"/>
    <property type="match status" value="1"/>
</dbReference>
<reference evidence="5" key="3">
    <citation type="submission" date="2025-09" db="UniProtKB">
        <authorList>
            <consortium name="Ensembl"/>
        </authorList>
    </citation>
    <scope>IDENTIFICATION</scope>
</reference>
<feature type="compositionally biased region" description="Polar residues" evidence="4">
    <location>
        <begin position="302"/>
        <end position="317"/>
    </location>
</feature>
<dbReference type="GO" id="GO:0003924">
    <property type="term" value="F:GTPase activity"/>
    <property type="evidence" value="ECO:0007669"/>
    <property type="project" value="InterPro"/>
</dbReference>
<keyword evidence="2" id="KW-0547">Nucleotide-binding</keyword>
<keyword evidence="3" id="KW-0342">GTP-binding</keyword>
<dbReference type="GeneTree" id="ENSGT00940000156551"/>
<protein>
    <submittedName>
        <fullName evidence="5">Uncharacterized protein</fullName>
    </submittedName>
</protein>
<proteinExistence type="inferred from homology"/>
<organism evidence="5 6">
    <name type="scientific">Sarcophilus harrisii</name>
    <name type="common">Tasmanian devil</name>
    <name type="synonym">Sarcophilus laniarius</name>
    <dbReference type="NCBI Taxonomy" id="9305"/>
    <lineage>
        <taxon>Eukaryota</taxon>
        <taxon>Metazoa</taxon>
        <taxon>Chordata</taxon>
        <taxon>Craniata</taxon>
        <taxon>Vertebrata</taxon>
        <taxon>Euteleostomi</taxon>
        <taxon>Mammalia</taxon>
        <taxon>Metatheria</taxon>
        <taxon>Dasyuromorphia</taxon>
        <taxon>Dasyuridae</taxon>
        <taxon>Sarcophilus</taxon>
    </lineage>
</organism>
<reference evidence="5 6" key="1">
    <citation type="journal article" date="2011" name="Proc. Natl. Acad. Sci. U.S.A.">
        <title>Genetic diversity and population structure of the endangered marsupial Sarcophilus harrisii (Tasmanian devil).</title>
        <authorList>
            <person name="Miller W."/>
            <person name="Hayes V.M."/>
            <person name="Ratan A."/>
            <person name="Petersen D.C."/>
            <person name="Wittekindt N.E."/>
            <person name="Miller J."/>
            <person name="Walenz B."/>
            <person name="Knight J."/>
            <person name="Qi J."/>
            <person name="Zhao F."/>
            <person name="Wang Q."/>
            <person name="Bedoya-Reina O.C."/>
            <person name="Katiyar N."/>
            <person name="Tomsho L.P."/>
            <person name="Kasson L.M."/>
            <person name="Hardie R.A."/>
            <person name="Woodbridge P."/>
            <person name="Tindall E.A."/>
            <person name="Bertelsen M.F."/>
            <person name="Dixon D."/>
            <person name="Pyecroft S."/>
            <person name="Helgen K.M."/>
            <person name="Lesk A.M."/>
            <person name="Pringle T.H."/>
            <person name="Patterson N."/>
            <person name="Zhang Y."/>
            <person name="Kreiss A."/>
            <person name="Woods G.M."/>
            <person name="Jones M.E."/>
            <person name="Schuster S.C."/>
        </authorList>
    </citation>
    <scope>NUCLEOTIDE SEQUENCE [LARGE SCALE GENOMIC DNA]</scope>
</reference>
<dbReference type="InterPro" id="IPR027417">
    <property type="entry name" value="P-loop_NTPase"/>
</dbReference>
<evidence type="ECO:0000256" key="4">
    <source>
        <dbReference type="SAM" id="MobiDB-lite"/>
    </source>
</evidence>
<evidence type="ECO:0000256" key="2">
    <source>
        <dbReference type="ARBA" id="ARBA00022741"/>
    </source>
</evidence>
<keyword evidence="6" id="KW-1185">Reference proteome</keyword>
<feature type="region of interest" description="Disordered" evidence="4">
    <location>
        <begin position="298"/>
        <end position="317"/>
    </location>
</feature>
<dbReference type="AlphaFoldDB" id="A0A7N4NHB0"/>
<feature type="region of interest" description="Disordered" evidence="4">
    <location>
        <begin position="1"/>
        <end position="36"/>
    </location>
</feature>
<dbReference type="Proteomes" id="UP000007648">
    <property type="component" value="Unassembled WGS sequence"/>
</dbReference>
<dbReference type="FunCoup" id="A0A7N4NHB0">
    <property type="interactions" value="1546"/>
</dbReference>
<comment type="similarity">
    <text evidence="1">Belongs to the small GTPase superfamily. Rab family.</text>
</comment>
<dbReference type="GO" id="GO:0005525">
    <property type="term" value="F:GTP binding"/>
    <property type="evidence" value="ECO:0007669"/>
    <property type="project" value="UniProtKB-KW"/>
</dbReference>
<dbReference type="InParanoid" id="A0A7N4NHB0"/>
<accession>A0A7N4NHB0</accession>
<feature type="compositionally biased region" description="Low complexity" evidence="4">
    <location>
        <begin position="1"/>
        <end position="13"/>
    </location>
</feature>
<dbReference type="SMART" id="SM00175">
    <property type="entry name" value="RAB"/>
    <property type="match status" value="1"/>
</dbReference>
<dbReference type="InterPro" id="IPR001806">
    <property type="entry name" value="Small_GTPase"/>
</dbReference>
<dbReference type="PANTHER" id="PTHR47978">
    <property type="match status" value="1"/>
</dbReference>
<gene>
    <name evidence="5" type="primary">LOC100915796</name>
</gene>
<dbReference type="SUPFAM" id="SSF52540">
    <property type="entry name" value="P-loop containing nucleoside triphosphate hydrolases"/>
    <property type="match status" value="1"/>
</dbReference>
<evidence type="ECO:0000256" key="3">
    <source>
        <dbReference type="ARBA" id="ARBA00023134"/>
    </source>
</evidence>
<evidence type="ECO:0000313" key="6">
    <source>
        <dbReference type="Proteomes" id="UP000007648"/>
    </source>
</evidence>
<feature type="compositionally biased region" description="Basic residues" evidence="4">
    <location>
        <begin position="114"/>
        <end position="125"/>
    </location>
</feature>
<reference evidence="5" key="2">
    <citation type="submission" date="2025-08" db="UniProtKB">
        <authorList>
            <consortium name="Ensembl"/>
        </authorList>
    </citation>
    <scope>IDENTIFICATION</scope>
</reference>
<sequence>MPRPRAALRAPGSPRAPPRPVSVLLAPQRGPLPPALGAGICARALAARSFRRRRRQPRGPPCCPSGGRRGSPCGCSSGGRSRARGREPGRGAGAGEMGLGSAPGPGSGQARSRSSTRKSTTRPRTSRSSALGTAPWASPNFWDTAGQERFQSMHASYYHKAHACIMVFDVQRKVTYKNLSNCSEFRVPPDLLCGWPMIDGEGLVEGGEAGGRLGLHPLLPLLALTLSPSAADTKVTQKSFNFARKFSLPLYFVSAANGTNVVKVFNDTIRLAVSYKQNSQDFMDEILQELENFELEKKAGSLSDSEPSEASLNLPSP</sequence>
<evidence type="ECO:0000313" key="5">
    <source>
        <dbReference type="Ensembl" id="ENSSHAP00000023312.1"/>
    </source>
</evidence>
<dbReference type="Ensembl" id="ENSSHAT00000032947.1">
    <property type="protein sequence ID" value="ENSSHAP00000023312.1"/>
    <property type="gene ID" value="ENSSHAG00000027081.1"/>
</dbReference>
<feature type="compositionally biased region" description="Gly residues" evidence="4">
    <location>
        <begin position="90"/>
        <end position="107"/>
    </location>
</feature>
<name>A0A7N4NHB0_SARHA</name>
<feature type="compositionally biased region" description="Low complexity" evidence="4">
    <location>
        <begin position="64"/>
        <end position="80"/>
    </location>
</feature>
<feature type="region of interest" description="Disordered" evidence="4">
    <location>
        <begin position="49"/>
        <end position="138"/>
    </location>
</feature>